<dbReference type="InterPro" id="IPR050953">
    <property type="entry name" value="N4_N6_ade-DNA_methylase"/>
</dbReference>
<evidence type="ECO:0000313" key="7">
    <source>
        <dbReference type="EMBL" id="WPF88866.1"/>
    </source>
</evidence>
<name>A0AAF0ZAX9_9CHRO</name>
<keyword evidence="3" id="KW-0808">Transferase</keyword>
<dbReference type="GO" id="GO:0032259">
    <property type="term" value="P:methylation"/>
    <property type="evidence" value="ECO:0007669"/>
    <property type="project" value="UniProtKB-KW"/>
</dbReference>
<dbReference type="RefSeq" id="WP_320001650.1">
    <property type="nucleotide sequence ID" value="NZ_CP138348.1"/>
</dbReference>
<reference evidence="7" key="1">
    <citation type="submission" date="2023-11" db="EMBL/GenBank/DDBJ databases">
        <title>Genome sequence of Cyanobacterium aponinum BCRC AL20115.</title>
        <authorList>
            <person name="Chang H.-Y."/>
            <person name="Lin K.-M."/>
            <person name="Hsueh H.-T."/>
            <person name="Chu H.-A."/>
            <person name="Kuo C.-H."/>
        </authorList>
    </citation>
    <scope>NUCLEOTIDE SEQUENCE</scope>
    <source>
        <strain evidence="7">AL20115</strain>
    </source>
</reference>
<dbReference type="GO" id="GO:0009007">
    <property type="term" value="F:site-specific DNA-methyltransferase (adenine-specific) activity"/>
    <property type="evidence" value="ECO:0007669"/>
    <property type="project" value="UniProtKB-EC"/>
</dbReference>
<gene>
    <name evidence="7" type="ORF">SAY89_00930</name>
</gene>
<protein>
    <recommendedName>
        <fullName evidence="1">site-specific DNA-methyltransferase (adenine-specific)</fullName>
        <ecNumber evidence="1">2.1.1.72</ecNumber>
    </recommendedName>
</protein>
<dbReference type="PANTHER" id="PTHR33841">
    <property type="entry name" value="DNA METHYLTRANSFERASE YEEA-RELATED"/>
    <property type="match status" value="1"/>
</dbReference>
<dbReference type="Gene3D" id="3.40.50.150">
    <property type="entry name" value="Vaccinia Virus protein VP39"/>
    <property type="match status" value="2"/>
</dbReference>
<dbReference type="Pfam" id="PF07669">
    <property type="entry name" value="Eco57I"/>
    <property type="match status" value="1"/>
</dbReference>
<sequence length="1677" mass="193559">MGQLTGITNYNEFYSNHYLDEILSNDLKDIVKKWQEEANANDTKTPPDLIKSLAKSYFKILNQWDDDNDKVELLATQQEWLQEFLEILGYEFKPQVKPLDNEQILPIIAEVKKENGIPLLWIVETLTDRTDNDDILNLTLHPSQYPSLSFDHDPLTGIPLENVVSDGIFGLDNPPRWIILINLTQIVLIDRFKWNSSRFLRFDLTEILGRKDNDTIEATAILLHREHTCPSEGNTLLDQLDENSHRHAFAVSDDLKYALRESIELLGNETIYYLKDIAREGVYNDKTDENQLTIECLRYMYRLLFIFYIEARQELGYAPMKDETYRDGYSLEFLRDLEQADLNTEEDSESYFISLSLDKLFTLIWEGYPHTKNQQLALLEKQIFSDTFQLAPLKSHLFDPQRTPTLNKVKFRNRVLRRVIELMSLSREGSGKRRGRISYAQLGINQLGSVYEALLCFRGFFAQEDLYEVKREDDDNPNPLEVAYFVTLADLDKYTEKERVFNQDGTPKMYPKGSFIYRLAGRDRQNSASYYTPESLTQCLVKYALKELLKDKTADDILTLKICEPAMGSAAFLNEAVNQLSEAYLQLKQEELNIRIPHDRYQLEKQKVKMYLCDRNVVGIDLNPVAVELAEVSLWLNSIYSPENGEAFIPWFGHQLFCGNSLIGARRQVYHKSLIPTSSKHKKGNFWYEHQPQKVPLSKGDLGGSSVGIDPPQPPLIRGEKEEENTPLAKGGLRGDTIFHFLLPDPGMADYSDKVIKTLAPDRISHIKQWQKDFIKTPFESEDVEKLIELSKRINELWLHHAQQLQRMRQQTTDPLTIWGQEEENAPLVGIDPPQPPFVRGEKEQEKVPLIKGDLGGSTTLEMKDKIYQQEKLSEGLGNSSAYRRLKFIMDYWCALWFWKIDRADLLPTRSEFYLEISIILGELEMMFEETNQLPLFPETDTDNEMSSWVQEYGLVNLDKLIEKYPRLALVQEIAEEKRFFHWELELADIFMEKGGFDLFLGNPPWIKVEWSEGDVLGDAEPLFQLRKFSASKQSKLREEVLVNYPQLKNDYFHVYEGFAGSQNFLNAYQNYPLLKGIQTNLYKCFIPQSWAFSNPTGVQGFIHPEGTYDDPKGGIFREAIYPRLKSHFQFQNEFQLFVGTNDHGRLRFGSHIYGEKKENNSFYNINNLFTPKTVDECFEHHGKGKVGGIKNDENKWNVVGHRQRIVTVNEEVLALFATLYDEENTPALQARLPAIHSSQLLTVLAKFAQQKQRLADLQGQYYSTVCFDETYAQRDGTIKRNTCFPDTAKQWILSGPHFFVGNPFNKTPRAICTANGHYDVIDLTTIPDDYLPRTNYLPACDEAEYLNRIPSVSWLEEGEGKAKKVTEYYRLVFRGMVGSASERTLSGAIIPKNSAHINGVRSYVFSDQLQSKYLVLSALTFSIPYDFVLKTTGRTNLHQTLDDFPIIYGTKYDKALIIRCLTLTCLTNHYAELWESSYTPEFNEDSWATKKEVPLAKGDLGGSSVGIDPPLPPLIRGEKEEKVLNPDFFRNLTPHWQRNNALRTDYERRQALVEIDVLSAMALGLTLDELITIYRVQFPVMRQYEQDTWYDQNGRIVFTASKGLVGVGFPRKGKNGEIGWEDIKEMKSGTVERTIIDDTTPSGRVERVISYQAPFFKADREEDYAIVWAEFERRFN</sequence>
<feature type="domain" description="Type II methyltransferase M.TaqI-like" evidence="6">
    <location>
        <begin position="957"/>
        <end position="1013"/>
    </location>
</feature>
<evidence type="ECO:0000256" key="4">
    <source>
        <dbReference type="ARBA" id="ARBA00022691"/>
    </source>
</evidence>
<proteinExistence type="predicted"/>
<organism evidence="7">
    <name type="scientific">Cyanobacterium aponinum AL20115</name>
    <dbReference type="NCBI Taxonomy" id="3090662"/>
    <lineage>
        <taxon>Bacteria</taxon>
        <taxon>Bacillati</taxon>
        <taxon>Cyanobacteriota</taxon>
        <taxon>Cyanophyceae</taxon>
        <taxon>Oscillatoriophycideae</taxon>
        <taxon>Chroococcales</taxon>
        <taxon>Geminocystaceae</taxon>
        <taxon>Cyanobacterium</taxon>
    </lineage>
</organism>
<dbReference type="PANTHER" id="PTHR33841:SF1">
    <property type="entry name" value="DNA METHYLTRANSFERASE A"/>
    <property type="match status" value="1"/>
</dbReference>
<evidence type="ECO:0000256" key="3">
    <source>
        <dbReference type="ARBA" id="ARBA00022679"/>
    </source>
</evidence>
<keyword evidence="4" id="KW-0949">S-adenosyl-L-methionine</keyword>
<evidence type="ECO:0000256" key="1">
    <source>
        <dbReference type="ARBA" id="ARBA00011900"/>
    </source>
</evidence>
<dbReference type="SUPFAM" id="SSF53335">
    <property type="entry name" value="S-adenosyl-L-methionine-dependent methyltransferases"/>
    <property type="match status" value="1"/>
</dbReference>
<accession>A0AAF0ZAX9</accession>
<dbReference type="InterPro" id="IPR029063">
    <property type="entry name" value="SAM-dependent_MTases_sf"/>
</dbReference>
<dbReference type="EMBL" id="CP138348">
    <property type="protein sequence ID" value="WPF88866.1"/>
    <property type="molecule type" value="Genomic_DNA"/>
</dbReference>
<dbReference type="InterPro" id="IPR011639">
    <property type="entry name" value="MethylTrfase_TaqI-like_dom"/>
</dbReference>
<dbReference type="REBASE" id="775643">
    <property type="entry name" value="Cap5ORF930P"/>
</dbReference>
<dbReference type="EC" id="2.1.1.72" evidence="1"/>
<evidence type="ECO:0000256" key="5">
    <source>
        <dbReference type="ARBA" id="ARBA00047942"/>
    </source>
</evidence>
<evidence type="ECO:0000256" key="2">
    <source>
        <dbReference type="ARBA" id="ARBA00022603"/>
    </source>
</evidence>
<keyword evidence="2" id="KW-0489">Methyltransferase</keyword>
<evidence type="ECO:0000259" key="6">
    <source>
        <dbReference type="Pfam" id="PF07669"/>
    </source>
</evidence>
<comment type="catalytic activity">
    <reaction evidence="5">
        <text>a 2'-deoxyadenosine in DNA + S-adenosyl-L-methionine = an N(6)-methyl-2'-deoxyadenosine in DNA + S-adenosyl-L-homocysteine + H(+)</text>
        <dbReference type="Rhea" id="RHEA:15197"/>
        <dbReference type="Rhea" id="RHEA-COMP:12418"/>
        <dbReference type="Rhea" id="RHEA-COMP:12419"/>
        <dbReference type="ChEBI" id="CHEBI:15378"/>
        <dbReference type="ChEBI" id="CHEBI:57856"/>
        <dbReference type="ChEBI" id="CHEBI:59789"/>
        <dbReference type="ChEBI" id="CHEBI:90615"/>
        <dbReference type="ChEBI" id="CHEBI:90616"/>
        <dbReference type="EC" id="2.1.1.72"/>
    </reaction>
</comment>